<dbReference type="Proteomes" id="UP000249723">
    <property type="component" value="Unassembled WGS sequence"/>
</dbReference>
<keyword evidence="3" id="KW-1185">Reference proteome</keyword>
<dbReference type="EMBL" id="FMWP01000048">
    <property type="protein sequence ID" value="SCZ93844.1"/>
    <property type="molecule type" value="Genomic_DNA"/>
</dbReference>
<evidence type="ECO:0000313" key="2">
    <source>
        <dbReference type="EMBL" id="SCZ93844.1"/>
    </source>
</evidence>
<reference evidence="3" key="1">
    <citation type="submission" date="2016-10" db="EMBL/GenBank/DDBJ databases">
        <authorList>
            <person name="Jeantristanb JTB J.-T."/>
            <person name="Ricardo R."/>
        </authorList>
    </citation>
    <scope>NUCLEOTIDE SEQUENCE [LARGE SCALE GENOMIC DNA]</scope>
</reference>
<evidence type="ECO:0000313" key="3">
    <source>
        <dbReference type="Proteomes" id="UP000249723"/>
    </source>
</evidence>
<evidence type="ECO:0000256" key="1">
    <source>
        <dbReference type="SAM" id="SignalP"/>
    </source>
</evidence>
<protein>
    <submittedName>
        <fullName evidence="2">BZ3500_MvSof-1268-A1-R1_Chr6-3g08921 protein</fullName>
    </submittedName>
</protein>
<gene>
    <name evidence="2" type="ORF">BZ3500_MVSOF-1268-A1-R1_CHR6-3G08921</name>
</gene>
<accession>A0A2X0M641</accession>
<proteinExistence type="predicted"/>
<name>A0A2X0M641_9BASI</name>
<sequence>MHFSRLSLPLGIGLITLTNHFVAGEIVATPDLCGGEGWKKDDAITLVCSDASKTCREDQCYGEHNCAMNCKHKWGPVRSWQALDACYKLYMVPKCRKNCYSAAECEAAFGGCKATDGSGCEE</sequence>
<dbReference type="AlphaFoldDB" id="A0A2X0M641"/>
<feature type="chain" id="PRO_5030060310" evidence="1">
    <location>
        <begin position="25"/>
        <end position="122"/>
    </location>
</feature>
<feature type="signal peptide" evidence="1">
    <location>
        <begin position="1"/>
        <end position="24"/>
    </location>
</feature>
<organism evidence="2 3">
    <name type="scientific">Microbotryum saponariae</name>
    <dbReference type="NCBI Taxonomy" id="289078"/>
    <lineage>
        <taxon>Eukaryota</taxon>
        <taxon>Fungi</taxon>
        <taxon>Dikarya</taxon>
        <taxon>Basidiomycota</taxon>
        <taxon>Pucciniomycotina</taxon>
        <taxon>Microbotryomycetes</taxon>
        <taxon>Microbotryales</taxon>
        <taxon>Microbotryaceae</taxon>
        <taxon>Microbotryum</taxon>
    </lineage>
</organism>
<keyword evidence="1" id="KW-0732">Signal</keyword>